<dbReference type="FunFam" id="3.30.1320.10:FF:000005">
    <property type="entry name" value="30S ribosomal protein S16"/>
    <property type="match status" value="1"/>
</dbReference>
<dbReference type="RefSeq" id="WP_031502587.1">
    <property type="nucleotide sequence ID" value="NC_022795.1"/>
</dbReference>
<dbReference type="EMBL" id="CP007141">
    <property type="protein sequence ID" value="AJC74450.1"/>
    <property type="molecule type" value="Genomic_DNA"/>
</dbReference>
<evidence type="ECO:0000256" key="3">
    <source>
        <dbReference type="HAMAP-Rule" id="MF_00385"/>
    </source>
</evidence>
<gene>
    <name evidence="3 4" type="primary">rpsP</name>
    <name evidence="4" type="ORF">AJ81_09960</name>
</gene>
<comment type="similarity">
    <text evidence="3">Belongs to the bacterial ribosomal protein bS16 family.</text>
</comment>
<sequence>MVRIRLTRLGKRHMPFYRIVVVDSRRRRDGAYIESLGYYNPLRNPAEIKVNVERAVEWILKGAQPSDTARDILSKAGVMKRVHEIKYGKRETTDETGA</sequence>
<proteinExistence type="inferred from homology"/>
<dbReference type="NCBIfam" id="TIGR00002">
    <property type="entry name" value="S16"/>
    <property type="match status" value="1"/>
</dbReference>
<dbReference type="HAMAP" id="MF_00385">
    <property type="entry name" value="Ribosomal_bS16"/>
    <property type="match status" value="1"/>
</dbReference>
<dbReference type="Pfam" id="PF00886">
    <property type="entry name" value="Ribosomal_S16"/>
    <property type="match status" value="1"/>
</dbReference>
<dbReference type="InterPro" id="IPR000307">
    <property type="entry name" value="Ribosomal_bS16"/>
</dbReference>
<dbReference type="GO" id="GO:0005737">
    <property type="term" value="C:cytoplasm"/>
    <property type="evidence" value="ECO:0007669"/>
    <property type="project" value="UniProtKB-ARBA"/>
</dbReference>
<dbReference type="GO" id="GO:0003735">
    <property type="term" value="F:structural constituent of ribosome"/>
    <property type="evidence" value="ECO:0007669"/>
    <property type="project" value="InterPro"/>
</dbReference>
<protein>
    <recommendedName>
        <fullName evidence="3">Small ribosomal subunit protein bS16</fullName>
    </recommendedName>
</protein>
<organism evidence="4 5">
    <name type="scientific">Pseudothermotoga hypogea DSM 11164 = NBRC 106472</name>
    <dbReference type="NCBI Taxonomy" id="1123384"/>
    <lineage>
        <taxon>Bacteria</taxon>
        <taxon>Thermotogati</taxon>
        <taxon>Thermotogota</taxon>
        <taxon>Thermotogae</taxon>
        <taxon>Thermotogales</taxon>
        <taxon>Thermotogaceae</taxon>
        <taxon>Pseudothermotoga</taxon>
    </lineage>
</organism>
<evidence type="ECO:0000313" key="5">
    <source>
        <dbReference type="Proteomes" id="UP000077469"/>
    </source>
</evidence>
<dbReference type="GO" id="GO:0006412">
    <property type="term" value="P:translation"/>
    <property type="evidence" value="ECO:0007669"/>
    <property type="project" value="UniProtKB-UniRule"/>
</dbReference>
<dbReference type="KEGG" id="phy:AJ81_09960"/>
<evidence type="ECO:0000256" key="1">
    <source>
        <dbReference type="ARBA" id="ARBA00022980"/>
    </source>
</evidence>
<dbReference type="Proteomes" id="UP000077469">
    <property type="component" value="Chromosome"/>
</dbReference>
<dbReference type="SUPFAM" id="SSF54565">
    <property type="entry name" value="Ribosomal protein S16"/>
    <property type="match status" value="1"/>
</dbReference>
<keyword evidence="2 3" id="KW-0687">Ribonucleoprotein</keyword>
<dbReference type="Gene3D" id="3.30.1320.10">
    <property type="match status" value="1"/>
</dbReference>
<name>A0A0X1KT02_9THEM</name>
<accession>A0A0X1KT02</accession>
<reference evidence="4 5" key="1">
    <citation type="submission" date="2014-01" db="EMBL/GenBank/DDBJ databases">
        <title>Genome sequencing of Thermotog hypogea.</title>
        <authorList>
            <person name="Zhang X."/>
            <person name="Alvare G."/>
            <person name="Fristensky B."/>
            <person name="Chen L."/>
            <person name="Suen T."/>
            <person name="Chen Q."/>
            <person name="Ma K."/>
        </authorList>
    </citation>
    <scope>NUCLEOTIDE SEQUENCE [LARGE SCALE GENOMIC DNA]</scope>
    <source>
        <strain evidence="4 5">DSM 11164</strain>
    </source>
</reference>
<keyword evidence="5" id="KW-1185">Reference proteome</keyword>
<dbReference type="PANTHER" id="PTHR12919">
    <property type="entry name" value="30S RIBOSOMAL PROTEIN S16"/>
    <property type="match status" value="1"/>
</dbReference>
<dbReference type="InterPro" id="IPR020592">
    <property type="entry name" value="Ribosomal_bS16_CS"/>
</dbReference>
<dbReference type="STRING" id="1123384.AJ81_09960"/>
<evidence type="ECO:0000313" key="4">
    <source>
        <dbReference type="EMBL" id="AJC74450.1"/>
    </source>
</evidence>
<dbReference type="GO" id="GO:0015935">
    <property type="term" value="C:small ribosomal subunit"/>
    <property type="evidence" value="ECO:0007669"/>
    <property type="project" value="TreeGrafter"/>
</dbReference>
<dbReference type="InterPro" id="IPR023803">
    <property type="entry name" value="Ribosomal_bS16_dom_sf"/>
</dbReference>
<dbReference type="OrthoDB" id="9807878at2"/>
<dbReference type="PATRIC" id="fig|1123384.7.peg.1999"/>
<dbReference type="PANTHER" id="PTHR12919:SF20">
    <property type="entry name" value="SMALL RIBOSOMAL SUBUNIT PROTEIN BS16M"/>
    <property type="match status" value="1"/>
</dbReference>
<dbReference type="PROSITE" id="PS00732">
    <property type="entry name" value="RIBOSOMAL_S16"/>
    <property type="match status" value="1"/>
</dbReference>
<evidence type="ECO:0000256" key="2">
    <source>
        <dbReference type="ARBA" id="ARBA00023274"/>
    </source>
</evidence>
<keyword evidence="1 3" id="KW-0689">Ribosomal protein</keyword>
<dbReference type="PaxDb" id="1123384-AJ81_09960"/>
<dbReference type="AlphaFoldDB" id="A0A0X1KT02"/>